<dbReference type="Gene3D" id="3.40.718.10">
    <property type="entry name" value="Isopropylmalate Dehydrogenase"/>
    <property type="match status" value="1"/>
</dbReference>
<comment type="caution">
    <text evidence="5">The sequence shown here is derived from an EMBL/GenBank/DDBJ whole genome shotgun (WGS) entry which is preliminary data.</text>
</comment>
<dbReference type="PANTHER" id="PTHR11835:SF34">
    <property type="entry name" value="ISOCITRATE DEHYDROGENASE [NAD] SUBUNIT ALPHA, MITOCHONDRIAL"/>
    <property type="match status" value="1"/>
</dbReference>
<protein>
    <submittedName>
        <fullName evidence="5">Isocitrate/isopropylmalate dehydrogenase family protein</fullName>
    </submittedName>
</protein>
<reference evidence="5 6" key="1">
    <citation type="submission" date="2023-10" db="EMBL/GenBank/DDBJ databases">
        <title>Development of a sustainable strategy for remediation of hydrocarbon-contaminated territories based on the waste exchange concept.</title>
        <authorList>
            <person name="Krivoruchko A."/>
        </authorList>
    </citation>
    <scope>NUCLEOTIDE SEQUENCE [LARGE SCALE GENOMIC DNA]</scope>
    <source>
        <strain evidence="5 6">IEGM 1327</strain>
    </source>
</reference>
<gene>
    <name evidence="5" type="ORF">R3P93_10435</name>
</gene>
<feature type="domain" description="Isopropylmalate dehydrogenase-like" evidence="4">
    <location>
        <begin position="15"/>
        <end position="361"/>
    </location>
</feature>
<keyword evidence="6" id="KW-1185">Reference proteome</keyword>
<keyword evidence="3" id="KW-0464">Manganese</keyword>
<accession>A0ABU4CZU0</accession>
<dbReference type="SMART" id="SM01329">
    <property type="entry name" value="Iso_dh"/>
    <property type="match status" value="1"/>
</dbReference>
<dbReference type="PROSITE" id="PS00470">
    <property type="entry name" value="IDH_IMDH"/>
    <property type="match status" value="1"/>
</dbReference>
<dbReference type="RefSeq" id="WP_317532978.1">
    <property type="nucleotide sequence ID" value="NZ_JAWLKF010000004.1"/>
</dbReference>
<dbReference type="EMBL" id="JAWLKF010000004">
    <property type="protein sequence ID" value="MDV6302975.1"/>
    <property type="molecule type" value="Genomic_DNA"/>
</dbReference>
<evidence type="ECO:0000256" key="2">
    <source>
        <dbReference type="ARBA" id="ARBA00023002"/>
    </source>
</evidence>
<name>A0ABU4CZU0_9NOCA</name>
<comment type="similarity">
    <text evidence="1">Belongs to the isocitrate and isopropylmalate dehydrogenases family.</text>
</comment>
<dbReference type="Pfam" id="PF00180">
    <property type="entry name" value="Iso_dh"/>
    <property type="match status" value="1"/>
</dbReference>
<evidence type="ECO:0000259" key="4">
    <source>
        <dbReference type="SMART" id="SM01329"/>
    </source>
</evidence>
<evidence type="ECO:0000313" key="5">
    <source>
        <dbReference type="EMBL" id="MDV6302975.1"/>
    </source>
</evidence>
<organism evidence="5 6">
    <name type="scientific">Rhodococcus cerastii</name>
    <dbReference type="NCBI Taxonomy" id="908616"/>
    <lineage>
        <taxon>Bacteria</taxon>
        <taxon>Bacillati</taxon>
        <taxon>Actinomycetota</taxon>
        <taxon>Actinomycetes</taxon>
        <taxon>Mycobacteriales</taxon>
        <taxon>Nocardiaceae</taxon>
        <taxon>Rhodococcus</taxon>
    </lineage>
</organism>
<dbReference type="PANTHER" id="PTHR11835">
    <property type="entry name" value="DECARBOXYLATING DEHYDROGENASES-ISOCITRATE, ISOPROPYLMALATE, TARTRATE"/>
    <property type="match status" value="1"/>
</dbReference>
<dbReference type="SUPFAM" id="SSF53659">
    <property type="entry name" value="Isocitrate/Isopropylmalate dehydrogenase-like"/>
    <property type="match status" value="1"/>
</dbReference>
<dbReference type="Proteomes" id="UP001186104">
    <property type="component" value="Unassembled WGS sequence"/>
</dbReference>
<proteinExistence type="inferred from homology"/>
<evidence type="ECO:0000256" key="1">
    <source>
        <dbReference type="ARBA" id="ARBA00007769"/>
    </source>
</evidence>
<evidence type="ECO:0000313" key="6">
    <source>
        <dbReference type="Proteomes" id="UP001186104"/>
    </source>
</evidence>
<dbReference type="InterPro" id="IPR024084">
    <property type="entry name" value="IsoPropMal-DH-like_dom"/>
</dbReference>
<keyword evidence="2" id="KW-0560">Oxidoreductase</keyword>
<evidence type="ECO:0000256" key="3">
    <source>
        <dbReference type="ARBA" id="ARBA00023211"/>
    </source>
</evidence>
<sequence>MTTGHPAHDPDNTVELVVLAGDGIGPEISAATASVVERALGQHGITACFTDGTIGFDALHASGTTMPDAIVDLSRAADGVILGPVSHLDYPPTSEGGVNPSGILRRKLDLYANIRPARTVPALPNPLGKSFDLVIARENTEGFYADRTMFAGGGEFMPTADLALAIRKVTRHGSERIVRRAFELARTRRSKVTVVHKANVLRLSDGLFLEAARAVRQHFPDVDYEELLVDAVAALLIRRPESFDVIATTNMFGDILSDEATELSGSLGLAASLNVGDTHAVAQAQHGSAPDIAGQGIANPASLIGSAAMLLNWIGQRRGDARLTAAGQSIHRAVDSAVGSPETRTADLHGSATTQRFTQAVIEHIEWER</sequence>
<dbReference type="InterPro" id="IPR019818">
    <property type="entry name" value="IsoCit/isopropylmalate_DH_CS"/>
</dbReference>